<comment type="caution">
    <text evidence="2">The sequence shown here is derived from an EMBL/GenBank/DDBJ whole genome shotgun (WGS) entry which is preliminary data.</text>
</comment>
<dbReference type="EMBL" id="BAAATE010000010">
    <property type="protein sequence ID" value="GAA2665610.1"/>
    <property type="molecule type" value="Genomic_DNA"/>
</dbReference>
<dbReference type="InterPro" id="IPR009061">
    <property type="entry name" value="DNA-bd_dom_put_sf"/>
</dbReference>
<protein>
    <recommendedName>
        <fullName evidence="4">MerR family transcriptional regulator</fullName>
    </recommendedName>
</protein>
<evidence type="ECO:0008006" key="4">
    <source>
        <dbReference type="Google" id="ProtNLM"/>
    </source>
</evidence>
<feature type="region of interest" description="Disordered" evidence="1">
    <location>
        <begin position="1"/>
        <end position="38"/>
    </location>
</feature>
<reference evidence="2 3" key="1">
    <citation type="journal article" date="2019" name="Int. J. Syst. Evol. Microbiol.">
        <title>The Global Catalogue of Microorganisms (GCM) 10K type strain sequencing project: providing services to taxonomists for standard genome sequencing and annotation.</title>
        <authorList>
            <consortium name="The Broad Institute Genomics Platform"/>
            <consortium name="The Broad Institute Genome Sequencing Center for Infectious Disease"/>
            <person name="Wu L."/>
            <person name="Ma J."/>
        </authorList>
    </citation>
    <scope>NUCLEOTIDE SEQUENCE [LARGE SCALE GENOMIC DNA]</scope>
    <source>
        <strain evidence="2 3">JCM 6835</strain>
    </source>
</reference>
<evidence type="ECO:0000313" key="2">
    <source>
        <dbReference type="EMBL" id="GAA2665610.1"/>
    </source>
</evidence>
<sequence length="74" mass="8063">MGMTIQEAARRSGPACRSRTGAATPACPGRGPHTAGERRRMLEAHRVRVTARIAELSQDLGVLDYRINLCKETS</sequence>
<dbReference type="Proteomes" id="UP001501666">
    <property type="component" value="Unassembled WGS sequence"/>
</dbReference>
<proteinExistence type="predicted"/>
<organism evidence="2 3">
    <name type="scientific">Nonomuraea recticatena</name>
    <dbReference type="NCBI Taxonomy" id="46178"/>
    <lineage>
        <taxon>Bacteria</taxon>
        <taxon>Bacillati</taxon>
        <taxon>Actinomycetota</taxon>
        <taxon>Actinomycetes</taxon>
        <taxon>Streptosporangiales</taxon>
        <taxon>Streptosporangiaceae</taxon>
        <taxon>Nonomuraea</taxon>
    </lineage>
</organism>
<gene>
    <name evidence="2" type="ORF">GCM10010412_042060</name>
</gene>
<accession>A0ABN3S4E3</accession>
<dbReference type="SUPFAM" id="SSF46955">
    <property type="entry name" value="Putative DNA-binding domain"/>
    <property type="match status" value="1"/>
</dbReference>
<name>A0ABN3S4E3_9ACTN</name>
<evidence type="ECO:0000313" key="3">
    <source>
        <dbReference type="Proteomes" id="UP001501666"/>
    </source>
</evidence>
<evidence type="ECO:0000256" key="1">
    <source>
        <dbReference type="SAM" id="MobiDB-lite"/>
    </source>
</evidence>
<keyword evidence="3" id="KW-1185">Reference proteome</keyword>